<reference evidence="16 17" key="1">
    <citation type="submission" date="2023-07" db="EMBL/GenBank/DDBJ databases">
        <title>Sorghum-associated microbial communities from plants grown in Nebraska, USA.</title>
        <authorList>
            <person name="Schachtman D."/>
        </authorList>
    </citation>
    <scope>NUCLEOTIDE SEQUENCE [LARGE SCALE GENOMIC DNA]</scope>
    <source>
        <strain evidence="16 17">BE190</strain>
    </source>
</reference>
<dbReference type="Proteomes" id="UP001253595">
    <property type="component" value="Unassembled WGS sequence"/>
</dbReference>
<keyword evidence="5 11" id="KW-0812">Transmembrane</keyword>
<accession>A0ABU1V2A0</accession>
<feature type="chain" id="PRO_5045056243" evidence="13">
    <location>
        <begin position="25"/>
        <end position="730"/>
    </location>
</feature>
<keyword evidence="4 11" id="KW-1134">Transmembrane beta strand</keyword>
<keyword evidence="9 16" id="KW-0675">Receptor</keyword>
<feature type="domain" description="TonB-dependent receptor-like beta-barrel" evidence="14">
    <location>
        <begin position="289"/>
        <end position="697"/>
    </location>
</feature>
<evidence type="ECO:0000256" key="8">
    <source>
        <dbReference type="ARBA" id="ARBA00023136"/>
    </source>
</evidence>
<evidence type="ECO:0000313" key="17">
    <source>
        <dbReference type="Proteomes" id="UP001253595"/>
    </source>
</evidence>
<dbReference type="Pfam" id="PF00593">
    <property type="entry name" value="TonB_dep_Rec_b-barrel"/>
    <property type="match status" value="1"/>
</dbReference>
<dbReference type="RefSeq" id="WP_310074971.1">
    <property type="nucleotide sequence ID" value="NZ_JAVDVX010000007.1"/>
</dbReference>
<dbReference type="InterPro" id="IPR039426">
    <property type="entry name" value="TonB-dep_rcpt-like"/>
</dbReference>
<dbReference type="InterPro" id="IPR036942">
    <property type="entry name" value="Beta-barrel_TonB_sf"/>
</dbReference>
<dbReference type="InterPro" id="IPR037066">
    <property type="entry name" value="Plug_dom_sf"/>
</dbReference>
<keyword evidence="17" id="KW-1185">Reference proteome</keyword>
<comment type="caution">
    <text evidence="16">The sequence shown here is derived from an EMBL/GenBank/DDBJ whole genome shotgun (WGS) entry which is preliminary data.</text>
</comment>
<dbReference type="SUPFAM" id="SSF56935">
    <property type="entry name" value="Porins"/>
    <property type="match status" value="1"/>
</dbReference>
<keyword evidence="8 11" id="KW-0472">Membrane</keyword>
<dbReference type="CDD" id="cd01347">
    <property type="entry name" value="ligand_gated_channel"/>
    <property type="match status" value="1"/>
</dbReference>
<dbReference type="PANTHER" id="PTHR30069:SF29">
    <property type="entry name" value="HEMOGLOBIN AND HEMOGLOBIN-HAPTOGLOBIN-BINDING PROTEIN 1-RELATED"/>
    <property type="match status" value="1"/>
</dbReference>
<gene>
    <name evidence="16" type="ORF">J2X05_003584</name>
</gene>
<dbReference type="Gene3D" id="2.170.130.10">
    <property type="entry name" value="TonB-dependent receptor, plug domain"/>
    <property type="match status" value="1"/>
</dbReference>
<name>A0ABU1V2A0_9GAMM</name>
<sequence length="730" mass="80085">MRVIRTPTTPLALALALWVGSANAETGAQSSSSDFYNLSLAELGQVEISIATGNSTPLDRAPATATVISASEIQAMGARNLNEVLETVPGLHVSLSSLSRLDSVYSIRGIHTGLNPHVLLMLNGIPVQYNAQGGRPTLFRLPSASIERVEVIRGPGSAIYGADAFSGVINVITKDASAIDSTRVGATSGSFGTRELWLETAADWQAVDIAFTMAYQKSDGDSERRVSTDLQSTLDSLLGTKASLAPGSLSTRYEVLDSHLALSGKQWQFNFWNWLSRDAGVGAGAAQVLDASGSDDSDLWMADFTYRFDNDDSEWDKSVRLSYFRYDQESTFTLFPSGAVLPISKQEGNQGNIDFAQPNANWTLFSEGLIGKPGGATEDAQLDYVAIFKGLDSHQVRAAVGARDQSAEPREHKNFGPGVLTGSEMIVDGTLKDVSGTEYAFLSNYSRTIGYVSLQDEWQMTGNLQLTSGVRYDHYSDFGSTTNPRVALVWATNERLTTKLMHGRAFRAPSFTEKASKNNPVSLGNPAVGAERIATTELSLNFYVSENVGTNLTLFDYRATDLIEFVPSDLTNKIAKNTGDQEGDGYEAELNWRPLNNFSLASSYSYQNARDQSTGAAVQDAPAKQFKLMLDWEFLPDWHWHNQYIWVGDRSRRLADPILKTPGDNRAPIANYSLWDMNLRRANVLQNLDLMIAVRNVADRDAREPSSGEIPEDYLLESRSVLLELSYRFH</sequence>
<proteinExistence type="inferred from homology"/>
<organism evidence="16 17">
    <name type="scientific">Cellvibrio fibrivorans</name>
    <dbReference type="NCBI Taxonomy" id="126350"/>
    <lineage>
        <taxon>Bacteria</taxon>
        <taxon>Pseudomonadati</taxon>
        <taxon>Pseudomonadota</taxon>
        <taxon>Gammaproteobacteria</taxon>
        <taxon>Cellvibrionales</taxon>
        <taxon>Cellvibrionaceae</taxon>
        <taxon>Cellvibrio</taxon>
    </lineage>
</organism>
<dbReference type="InterPro" id="IPR000531">
    <property type="entry name" value="Beta-barrel_TonB"/>
</dbReference>
<evidence type="ECO:0000256" key="3">
    <source>
        <dbReference type="ARBA" id="ARBA00022448"/>
    </source>
</evidence>
<protein>
    <submittedName>
        <fullName evidence="16">Iron complex outermembrane receptor protein</fullName>
    </submittedName>
</protein>
<keyword evidence="7 12" id="KW-0798">TonB box</keyword>
<keyword evidence="6 13" id="KW-0732">Signal</keyword>
<dbReference type="Pfam" id="PF07715">
    <property type="entry name" value="Plug"/>
    <property type="match status" value="1"/>
</dbReference>
<comment type="similarity">
    <text evidence="2">Belongs to the TonB-dependent receptor family. Hemoglobin/haptoglobin binding protein subfamily.</text>
</comment>
<evidence type="ECO:0000256" key="10">
    <source>
        <dbReference type="ARBA" id="ARBA00023237"/>
    </source>
</evidence>
<evidence type="ECO:0000256" key="13">
    <source>
        <dbReference type="SAM" id="SignalP"/>
    </source>
</evidence>
<keyword evidence="3 11" id="KW-0813">Transport</keyword>
<dbReference type="InterPro" id="IPR012910">
    <property type="entry name" value="Plug_dom"/>
</dbReference>
<evidence type="ECO:0000313" key="16">
    <source>
        <dbReference type="EMBL" id="MDR7091549.1"/>
    </source>
</evidence>
<evidence type="ECO:0000256" key="7">
    <source>
        <dbReference type="ARBA" id="ARBA00023077"/>
    </source>
</evidence>
<evidence type="ECO:0000256" key="4">
    <source>
        <dbReference type="ARBA" id="ARBA00022452"/>
    </source>
</evidence>
<evidence type="ECO:0000256" key="6">
    <source>
        <dbReference type="ARBA" id="ARBA00022729"/>
    </source>
</evidence>
<evidence type="ECO:0000259" key="15">
    <source>
        <dbReference type="Pfam" id="PF07715"/>
    </source>
</evidence>
<keyword evidence="10 11" id="KW-0998">Cell outer membrane</keyword>
<evidence type="ECO:0000256" key="1">
    <source>
        <dbReference type="ARBA" id="ARBA00004571"/>
    </source>
</evidence>
<feature type="domain" description="TonB-dependent receptor plug" evidence="15">
    <location>
        <begin position="59"/>
        <end position="168"/>
    </location>
</feature>
<comment type="subcellular location">
    <subcellularLocation>
        <location evidence="1 11">Cell outer membrane</location>
        <topology evidence="1 11">Multi-pass membrane protein</topology>
    </subcellularLocation>
</comment>
<evidence type="ECO:0000259" key="14">
    <source>
        <dbReference type="Pfam" id="PF00593"/>
    </source>
</evidence>
<evidence type="ECO:0000256" key="5">
    <source>
        <dbReference type="ARBA" id="ARBA00022692"/>
    </source>
</evidence>
<dbReference type="EMBL" id="JAVDVX010000007">
    <property type="protein sequence ID" value="MDR7091549.1"/>
    <property type="molecule type" value="Genomic_DNA"/>
</dbReference>
<evidence type="ECO:0000256" key="2">
    <source>
        <dbReference type="ARBA" id="ARBA00008143"/>
    </source>
</evidence>
<dbReference type="PANTHER" id="PTHR30069">
    <property type="entry name" value="TONB-DEPENDENT OUTER MEMBRANE RECEPTOR"/>
    <property type="match status" value="1"/>
</dbReference>
<evidence type="ECO:0000256" key="12">
    <source>
        <dbReference type="RuleBase" id="RU003357"/>
    </source>
</evidence>
<dbReference type="PROSITE" id="PS52016">
    <property type="entry name" value="TONB_DEPENDENT_REC_3"/>
    <property type="match status" value="1"/>
</dbReference>
<dbReference type="Gene3D" id="2.40.170.20">
    <property type="entry name" value="TonB-dependent receptor, beta-barrel domain"/>
    <property type="match status" value="1"/>
</dbReference>
<feature type="signal peptide" evidence="13">
    <location>
        <begin position="1"/>
        <end position="24"/>
    </location>
</feature>
<evidence type="ECO:0000256" key="11">
    <source>
        <dbReference type="PROSITE-ProRule" id="PRU01360"/>
    </source>
</evidence>
<evidence type="ECO:0000256" key="9">
    <source>
        <dbReference type="ARBA" id="ARBA00023170"/>
    </source>
</evidence>